<evidence type="ECO:0000313" key="1">
    <source>
        <dbReference type="EMBL" id="KAB2931292.1"/>
    </source>
</evidence>
<protein>
    <submittedName>
        <fullName evidence="1">Uncharacterized protein</fullName>
    </submittedName>
</protein>
<sequence length="343" mass="39168">MSKQEEKGPVLEEAMRHYFLKQGFFAVRALPVIIENETVTDIDLLLFGKPNPFLRHRINVDIRNRKRPQAHERLIWAKGVQSLMGFDHCILVTTDARPSLGRIAKGNHVSIITKQLVMPIIEEYSKDSVRLTEDEFVDQMKLASEKDSDSQTPFSVYTSARAIVVNRFTSDSMNQMLETVRDSFNFYLTADTWERSVRLLYLSSAFFLLIVDFWLKDHISATTPELTASLTEVIRYGSSGKRQSELLLSRVDRLLSIIKPVDQPDLFSDLRQVQQQQWNAVPAEIVADFLGSESTVFSLFERAVLLEQSAYAKDIVPIASLPADIKAVVYMLADYCKIDRKLL</sequence>
<dbReference type="EMBL" id="WBUI01000014">
    <property type="protein sequence ID" value="KAB2931292.1"/>
    <property type="molecule type" value="Genomic_DNA"/>
</dbReference>
<organism evidence="1 2">
    <name type="scientific">Leptonema illini</name>
    <dbReference type="NCBI Taxonomy" id="183"/>
    <lineage>
        <taxon>Bacteria</taxon>
        <taxon>Pseudomonadati</taxon>
        <taxon>Spirochaetota</taxon>
        <taxon>Spirochaetia</taxon>
        <taxon>Leptospirales</taxon>
        <taxon>Leptospiraceae</taxon>
        <taxon>Leptonema</taxon>
    </lineage>
</organism>
<name>A0A833GZT1_9LEPT</name>
<gene>
    <name evidence="1" type="ORF">F9K24_13695</name>
</gene>
<accession>A0A833GZT1</accession>
<evidence type="ECO:0000313" key="2">
    <source>
        <dbReference type="Proteomes" id="UP000460298"/>
    </source>
</evidence>
<proteinExistence type="predicted"/>
<dbReference type="Proteomes" id="UP000460298">
    <property type="component" value="Unassembled WGS sequence"/>
</dbReference>
<dbReference type="AlphaFoldDB" id="A0A833GZT1"/>
<comment type="caution">
    <text evidence="1">The sequence shown here is derived from an EMBL/GenBank/DDBJ whole genome shotgun (WGS) entry which is preliminary data.</text>
</comment>
<reference evidence="1 2" key="1">
    <citation type="submission" date="2019-10" db="EMBL/GenBank/DDBJ databases">
        <title>Extracellular Electron Transfer in a Candidatus Methanoperedens spp. Enrichment Culture.</title>
        <authorList>
            <person name="Berger S."/>
            <person name="Rangel Shaw D."/>
            <person name="Berben T."/>
            <person name="In 'T Zandt M."/>
            <person name="Frank J."/>
            <person name="Reimann J."/>
            <person name="Jetten M.S.M."/>
            <person name="Welte C.U."/>
        </authorList>
    </citation>
    <scope>NUCLEOTIDE SEQUENCE [LARGE SCALE GENOMIC DNA]</scope>
    <source>
        <strain evidence="1">SB12</strain>
    </source>
</reference>